<dbReference type="Proteomes" id="UP000272400">
    <property type="component" value="Unassembled WGS sequence"/>
</dbReference>
<dbReference type="InterPro" id="IPR016181">
    <property type="entry name" value="Acyl_CoA_acyltransferase"/>
</dbReference>
<proteinExistence type="predicted"/>
<dbReference type="SUPFAM" id="SSF55729">
    <property type="entry name" value="Acyl-CoA N-acyltransferases (Nat)"/>
    <property type="match status" value="1"/>
</dbReference>
<organism evidence="2 3">
    <name type="scientific">Actinocorallia herbida</name>
    <dbReference type="NCBI Taxonomy" id="58109"/>
    <lineage>
        <taxon>Bacteria</taxon>
        <taxon>Bacillati</taxon>
        <taxon>Actinomycetota</taxon>
        <taxon>Actinomycetes</taxon>
        <taxon>Streptosporangiales</taxon>
        <taxon>Thermomonosporaceae</taxon>
        <taxon>Actinocorallia</taxon>
    </lineage>
</organism>
<comment type="caution">
    <text evidence="2">The sequence shown here is derived from an EMBL/GenBank/DDBJ whole genome shotgun (WGS) entry which is preliminary data.</text>
</comment>
<name>A0A3N1D2N7_9ACTN</name>
<protein>
    <submittedName>
        <fullName evidence="2">Putative acetyltransferase</fullName>
    </submittedName>
</protein>
<accession>A0A3N1D2N7</accession>
<dbReference type="Pfam" id="PF13302">
    <property type="entry name" value="Acetyltransf_3"/>
    <property type="match status" value="1"/>
</dbReference>
<evidence type="ECO:0000259" key="1">
    <source>
        <dbReference type="PROSITE" id="PS51186"/>
    </source>
</evidence>
<reference evidence="2 3" key="1">
    <citation type="submission" date="2018-11" db="EMBL/GenBank/DDBJ databases">
        <title>Sequencing the genomes of 1000 actinobacteria strains.</title>
        <authorList>
            <person name="Klenk H.-P."/>
        </authorList>
    </citation>
    <scope>NUCLEOTIDE SEQUENCE [LARGE SCALE GENOMIC DNA]</scope>
    <source>
        <strain evidence="2 3">DSM 44254</strain>
    </source>
</reference>
<dbReference type="OrthoDB" id="9797989at2"/>
<dbReference type="PROSITE" id="PS51186">
    <property type="entry name" value="GNAT"/>
    <property type="match status" value="1"/>
</dbReference>
<dbReference type="PANTHER" id="PTHR39173:SF1">
    <property type="entry name" value="ACETYLTRANSFERASE"/>
    <property type="match status" value="1"/>
</dbReference>
<sequence length="209" mass="23154">MRYHDLVKTGLDSGSGQWRSLEFIGGPQYLGEAVDGGVHRIEVLEHAQRWVFTDDVQIGLAYGLTADGLDVSDLRSDEVLSRYVSDLAAGTLPWQRTHAGSYIRVFWWVVDGQYIGRISIRPDLNPGEMHDNHIGYAIRPTRRRQGHASRMPAAALPLAFALGVDPVVIVCRSGNLASRRVVENNGGKLLAVLDDRHHYVCHQPPPTSP</sequence>
<dbReference type="EMBL" id="RJKE01000001">
    <property type="protein sequence ID" value="ROO87799.1"/>
    <property type="molecule type" value="Genomic_DNA"/>
</dbReference>
<dbReference type="PANTHER" id="PTHR39173">
    <property type="entry name" value="ACETYLTRANSFERASE"/>
    <property type="match status" value="1"/>
</dbReference>
<gene>
    <name evidence="2" type="ORF">EDD29_5441</name>
</gene>
<keyword evidence="3" id="KW-1185">Reference proteome</keyword>
<evidence type="ECO:0000313" key="3">
    <source>
        <dbReference type="Proteomes" id="UP000272400"/>
    </source>
</evidence>
<dbReference type="InterPro" id="IPR000182">
    <property type="entry name" value="GNAT_dom"/>
</dbReference>
<evidence type="ECO:0000313" key="2">
    <source>
        <dbReference type="EMBL" id="ROO87799.1"/>
    </source>
</evidence>
<feature type="domain" description="N-acetyltransferase" evidence="1">
    <location>
        <begin position="69"/>
        <end position="206"/>
    </location>
</feature>
<dbReference type="RefSeq" id="WP_123667036.1">
    <property type="nucleotide sequence ID" value="NZ_RJKE01000001.1"/>
</dbReference>
<dbReference type="GO" id="GO:0016747">
    <property type="term" value="F:acyltransferase activity, transferring groups other than amino-acyl groups"/>
    <property type="evidence" value="ECO:0007669"/>
    <property type="project" value="InterPro"/>
</dbReference>
<keyword evidence="2" id="KW-0808">Transferase</keyword>
<dbReference type="AlphaFoldDB" id="A0A3N1D2N7"/>
<dbReference type="Gene3D" id="3.40.630.30">
    <property type="match status" value="1"/>
</dbReference>